<dbReference type="GO" id="GO:0003899">
    <property type="term" value="F:DNA-directed RNA polymerase activity"/>
    <property type="evidence" value="ECO:0007669"/>
    <property type="project" value="UniProtKB-EC"/>
</dbReference>
<keyword evidence="3" id="KW-0808">Transferase</keyword>
<dbReference type="InterPro" id="IPR044893">
    <property type="entry name" value="RNA_pol_Rpb1_clamp_domain"/>
</dbReference>
<dbReference type="PANTHER" id="PTHR19376:SF36">
    <property type="entry name" value="DNA-DIRECTED RNA POLYMERASE IV SUBUNIT 1"/>
    <property type="match status" value="1"/>
</dbReference>
<protein>
    <recommendedName>
        <fullName evidence="1">DNA-directed RNA polymerase</fullName>
        <ecNumber evidence="1">2.7.7.6</ecNumber>
    </recommendedName>
</protein>
<evidence type="ECO:0000313" key="7">
    <source>
        <dbReference type="Proteomes" id="UP000224567"/>
    </source>
</evidence>
<dbReference type="AlphaFoldDB" id="A0A2G2XKA8"/>
<dbReference type="EC" id="2.7.7.6" evidence="1"/>
<dbReference type="SUPFAM" id="SSF64484">
    <property type="entry name" value="beta and beta-prime subunits of DNA dependent RNA-polymerase"/>
    <property type="match status" value="1"/>
</dbReference>
<dbReference type="Proteomes" id="UP000224567">
    <property type="component" value="Unassembled WGS sequence"/>
</dbReference>
<dbReference type="GO" id="GO:0006351">
    <property type="term" value="P:DNA-templated transcription"/>
    <property type="evidence" value="ECO:0007669"/>
    <property type="project" value="InterPro"/>
</dbReference>
<proteinExistence type="predicted"/>
<keyword evidence="4" id="KW-0548">Nucleotidyltransferase</keyword>
<evidence type="ECO:0000256" key="2">
    <source>
        <dbReference type="ARBA" id="ARBA00022478"/>
    </source>
</evidence>
<evidence type="ECO:0000313" key="6">
    <source>
        <dbReference type="EMBL" id="PHT57934.1"/>
    </source>
</evidence>
<dbReference type="EMBL" id="MLFT02000001">
    <property type="protein sequence ID" value="PHT57934.1"/>
    <property type="molecule type" value="Genomic_DNA"/>
</dbReference>
<dbReference type="GO" id="GO:0000428">
    <property type="term" value="C:DNA-directed RNA polymerase complex"/>
    <property type="evidence" value="ECO:0007669"/>
    <property type="project" value="UniProtKB-KW"/>
</dbReference>
<dbReference type="PANTHER" id="PTHR19376">
    <property type="entry name" value="DNA-DIRECTED RNA POLYMERASE"/>
    <property type="match status" value="1"/>
</dbReference>
<evidence type="ECO:0000256" key="5">
    <source>
        <dbReference type="ARBA" id="ARBA00023163"/>
    </source>
</evidence>
<keyword evidence="2" id="KW-0240">DNA-directed RNA polymerase</keyword>
<name>A0A2G2XKA8_CAPBA</name>
<sequence length="287" mass="31817">MELDRNIEQQVPEGILKGINFSILTETDAVKLAAKVIGAVNEVTDPALGFPNPIFQCSTCGASDGKKCEGHFGLIKFPYTILNPYFVSEVAQILKKVCPGCKSLRRDKVKGADKTSACKYCDGTLGYPPTKFKVSPKDMFGKTAIIAEVNENALKKQREITGVSLASDYWDFIPHDAQQDASLSSSNYKRVLSHAQKTCSKLVMDVTNMRIGEGLGEDQQQQQTQYIPTSWGLGRDLVKISARKLIRTALDVWETSIETEQTEKNDPKSSKYCHKVDVSLENCRKLV</sequence>
<keyword evidence="5" id="KW-0804">Transcription</keyword>
<dbReference type="STRING" id="33114.A0A2G2XKA8"/>
<evidence type="ECO:0000256" key="1">
    <source>
        <dbReference type="ARBA" id="ARBA00012418"/>
    </source>
</evidence>
<accession>A0A2G2XKA8</accession>
<dbReference type="OrthoDB" id="1720108at2759"/>
<gene>
    <name evidence="6" type="ORF">CQW23_00297</name>
</gene>
<evidence type="ECO:0000256" key="4">
    <source>
        <dbReference type="ARBA" id="ARBA00022695"/>
    </source>
</evidence>
<evidence type="ECO:0000256" key="3">
    <source>
        <dbReference type="ARBA" id="ARBA00022679"/>
    </source>
</evidence>
<dbReference type="InterPro" id="IPR045867">
    <property type="entry name" value="DNA-dir_RpoC_beta_prime"/>
</dbReference>
<dbReference type="Gene3D" id="4.10.860.120">
    <property type="entry name" value="RNA polymerase II, clamp domain"/>
    <property type="match status" value="1"/>
</dbReference>
<comment type="caution">
    <text evidence="6">The sequence shown here is derived from an EMBL/GenBank/DDBJ whole genome shotgun (WGS) entry which is preliminary data.</text>
</comment>
<reference evidence="7" key="2">
    <citation type="journal article" date="2017" name="J. Anim. Genet.">
        <title>Multiple reference genome sequences of hot pepper reveal the massive evolution of plant disease resistance genes by retroduplication.</title>
        <authorList>
            <person name="Kim S."/>
            <person name="Park J."/>
            <person name="Yeom S.-I."/>
            <person name="Kim Y.-M."/>
            <person name="Seo E."/>
            <person name="Kim K.-T."/>
            <person name="Kim M.-S."/>
            <person name="Lee J.M."/>
            <person name="Cheong K."/>
            <person name="Shin H.-S."/>
            <person name="Kim S.-B."/>
            <person name="Han K."/>
            <person name="Lee J."/>
            <person name="Park M."/>
            <person name="Lee H.-A."/>
            <person name="Lee H.-Y."/>
            <person name="Lee Y."/>
            <person name="Oh S."/>
            <person name="Lee J.H."/>
            <person name="Choi E."/>
            <person name="Choi E."/>
            <person name="Lee S.E."/>
            <person name="Jeon J."/>
            <person name="Kim H."/>
            <person name="Choi G."/>
            <person name="Song H."/>
            <person name="Lee J."/>
            <person name="Lee S.-C."/>
            <person name="Kwon J.-K."/>
            <person name="Lee H.-Y."/>
            <person name="Koo N."/>
            <person name="Hong Y."/>
            <person name="Kim R.W."/>
            <person name="Kang W.-H."/>
            <person name="Huh J.H."/>
            <person name="Kang B.-C."/>
            <person name="Yang T.-J."/>
            <person name="Lee Y.-H."/>
            <person name="Bennetzen J.L."/>
            <person name="Choi D."/>
        </authorList>
    </citation>
    <scope>NUCLEOTIDE SEQUENCE [LARGE SCALE GENOMIC DNA]</scope>
    <source>
        <strain evidence="7">cv. PBC81</strain>
    </source>
</reference>
<reference evidence="6 7" key="1">
    <citation type="journal article" date="2017" name="Genome Biol.">
        <title>New reference genome sequences of hot pepper reveal the massive evolution of plant disease-resistance genes by retroduplication.</title>
        <authorList>
            <person name="Kim S."/>
            <person name="Park J."/>
            <person name="Yeom S.I."/>
            <person name="Kim Y.M."/>
            <person name="Seo E."/>
            <person name="Kim K.T."/>
            <person name="Kim M.S."/>
            <person name="Lee J.M."/>
            <person name="Cheong K."/>
            <person name="Shin H.S."/>
            <person name="Kim S.B."/>
            <person name="Han K."/>
            <person name="Lee J."/>
            <person name="Park M."/>
            <person name="Lee H.A."/>
            <person name="Lee H.Y."/>
            <person name="Lee Y."/>
            <person name="Oh S."/>
            <person name="Lee J.H."/>
            <person name="Choi E."/>
            <person name="Choi E."/>
            <person name="Lee S.E."/>
            <person name="Jeon J."/>
            <person name="Kim H."/>
            <person name="Choi G."/>
            <person name="Song H."/>
            <person name="Lee J."/>
            <person name="Lee S.C."/>
            <person name="Kwon J.K."/>
            <person name="Lee H.Y."/>
            <person name="Koo N."/>
            <person name="Hong Y."/>
            <person name="Kim R.W."/>
            <person name="Kang W.H."/>
            <person name="Huh J.H."/>
            <person name="Kang B.C."/>
            <person name="Yang T.J."/>
            <person name="Lee Y.H."/>
            <person name="Bennetzen J.L."/>
            <person name="Choi D."/>
        </authorList>
    </citation>
    <scope>NUCLEOTIDE SEQUENCE [LARGE SCALE GENOMIC DNA]</scope>
    <source>
        <strain evidence="7">cv. PBC81</strain>
    </source>
</reference>
<organism evidence="6 7">
    <name type="scientific">Capsicum baccatum</name>
    <name type="common">Peruvian pepper</name>
    <dbReference type="NCBI Taxonomy" id="33114"/>
    <lineage>
        <taxon>Eukaryota</taxon>
        <taxon>Viridiplantae</taxon>
        <taxon>Streptophyta</taxon>
        <taxon>Embryophyta</taxon>
        <taxon>Tracheophyta</taxon>
        <taxon>Spermatophyta</taxon>
        <taxon>Magnoliopsida</taxon>
        <taxon>eudicotyledons</taxon>
        <taxon>Gunneridae</taxon>
        <taxon>Pentapetalae</taxon>
        <taxon>asterids</taxon>
        <taxon>lamiids</taxon>
        <taxon>Solanales</taxon>
        <taxon>Solanaceae</taxon>
        <taxon>Solanoideae</taxon>
        <taxon>Capsiceae</taxon>
        <taxon>Capsicum</taxon>
    </lineage>
</organism>
<keyword evidence="7" id="KW-1185">Reference proteome</keyword>